<keyword evidence="4" id="KW-0539">Nucleus</keyword>
<dbReference type="RefSeq" id="XP_014259797.1">
    <property type="nucleotide sequence ID" value="XM_014404311.2"/>
</dbReference>
<dbReference type="Gene3D" id="3.30.70.330">
    <property type="match status" value="1"/>
</dbReference>
<evidence type="ECO:0000256" key="3">
    <source>
        <dbReference type="ARBA" id="ARBA00023161"/>
    </source>
</evidence>
<dbReference type="SUPFAM" id="SSF54928">
    <property type="entry name" value="RNA-binding domain, RBD"/>
    <property type="match status" value="1"/>
</dbReference>
<dbReference type="Pfam" id="PF03467">
    <property type="entry name" value="Smg4_UPF3"/>
    <property type="match status" value="1"/>
</dbReference>
<evidence type="ECO:0000313" key="7">
    <source>
        <dbReference type="EnsemblMetazoa" id="XP_014259797.1"/>
    </source>
</evidence>
<dbReference type="EnsemblMetazoa" id="XM_014404311.2">
    <property type="protein sequence ID" value="XP_014259797.1"/>
    <property type="gene ID" value="LOC106672694"/>
</dbReference>
<dbReference type="FunFam" id="3.30.70.330:FF:000717">
    <property type="entry name" value="regulator of nonsense transcripts 3B"/>
    <property type="match status" value="1"/>
</dbReference>
<reference evidence="7" key="1">
    <citation type="submission" date="2022-01" db="UniProtKB">
        <authorList>
            <consortium name="EnsemblMetazoa"/>
        </authorList>
    </citation>
    <scope>IDENTIFICATION</scope>
</reference>
<dbReference type="GO" id="GO:0005730">
    <property type="term" value="C:nucleolus"/>
    <property type="evidence" value="ECO:0007669"/>
    <property type="project" value="TreeGrafter"/>
</dbReference>
<feature type="compositionally biased region" description="Basic and acidic residues" evidence="5">
    <location>
        <begin position="40"/>
        <end position="72"/>
    </location>
</feature>
<evidence type="ECO:0000256" key="2">
    <source>
        <dbReference type="ARBA" id="ARBA00005991"/>
    </source>
</evidence>
<keyword evidence="3" id="KW-0866">Nonsense-mediated mRNA decay</keyword>
<comment type="subcellular location">
    <subcellularLocation>
        <location evidence="1">Nucleus</location>
    </subcellularLocation>
</comment>
<evidence type="ECO:0000256" key="5">
    <source>
        <dbReference type="SAM" id="MobiDB-lite"/>
    </source>
</evidence>
<dbReference type="InterPro" id="IPR039722">
    <property type="entry name" value="Upf3"/>
</dbReference>
<dbReference type="GeneID" id="106672694"/>
<dbReference type="AlphaFoldDB" id="A0A8I6S6C1"/>
<sequence>MGTECEEAAAKAEEAVKKSSEESVSEEARMSEEEDDDEEKDNRAKDNSREKEAEAEKNNENGKKRAKEDKPPTKIVIRRLPPTMTEENFIEQISPIPPFDYMYFIPGDASNGIYSFSRAYINFYYQEDIFTFTQTFDGYVFFDTKGQEYPAVVEFAPFQRIPKRMKKKDRLCGTIECDPAYIAFKENLQAEALENSKPGSTVKQHFFETEISTTEEINTTPLLEYLKQKKAEKARIKDERREEKKRKETERRMKQKIKEKRGEGEEEEPKDIKIQYSNNYTYGKSNNSEKDDISIKNKVDKVLKVNSRELLGEWNAGSKPETPLMFKPSMQGKANNKDVGSVKEIISSEKKSVENKTESKIEVTEKGVTEKTKFTTTNIDKKPDTQYTKDKLLEMLELQKAEQQSLYLQKILGICPSTPSGLSEKKVQEILKNEKTKIIISSQSHNINPSLPSASFKNSLNYSTTVSHSVPPMPQPGTPPFPYLRQNPQKTDIFKDVREIEKKPVIICNPAIVDPSIVAISEGKPLRGEVIIDKALSTNNLLPSAFKKLQNKPS</sequence>
<dbReference type="Proteomes" id="UP000494040">
    <property type="component" value="Unassembled WGS sequence"/>
</dbReference>
<feature type="region of interest" description="Disordered" evidence="5">
    <location>
        <begin position="1"/>
        <end position="73"/>
    </location>
</feature>
<evidence type="ECO:0000313" key="8">
    <source>
        <dbReference type="Proteomes" id="UP000494040"/>
    </source>
</evidence>
<dbReference type="GO" id="GO:0003729">
    <property type="term" value="F:mRNA binding"/>
    <property type="evidence" value="ECO:0007669"/>
    <property type="project" value="TreeGrafter"/>
</dbReference>
<organism evidence="7 8">
    <name type="scientific">Cimex lectularius</name>
    <name type="common">Bed bug</name>
    <name type="synonym">Acanthia lectularia</name>
    <dbReference type="NCBI Taxonomy" id="79782"/>
    <lineage>
        <taxon>Eukaryota</taxon>
        <taxon>Metazoa</taxon>
        <taxon>Ecdysozoa</taxon>
        <taxon>Arthropoda</taxon>
        <taxon>Hexapoda</taxon>
        <taxon>Insecta</taxon>
        <taxon>Pterygota</taxon>
        <taxon>Neoptera</taxon>
        <taxon>Paraneoptera</taxon>
        <taxon>Hemiptera</taxon>
        <taxon>Heteroptera</taxon>
        <taxon>Panheteroptera</taxon>
        <taxon>Cimicomorpha</taxon>
        <taxon>Cimicidae</taxon>
        <taxon>Cimex</taxon>
    </lineage>
</organism>
<dbReference type="InterPro" id="IPR035979">
    <property type="entry name" value="RBD_domain_sf"/>
</dbReference>
<dbReference type="OrthoDB" id="18087at2759"/>
<keyword evidence="8" id="KW-1185">Reference proteome</keyword>
<dbReference type="CTD" id="37792"/>
<feature type="region of interest" description="Disordered" evidence="5">
    <location>
        <begin position="233"/>
        <end position="272"/>
    </location>
</feature>
<feature type="compositionally biased region" description="Basic and acidic residues" evidence="5">
    <location>
        <begin position="8"/>
        <end position="31"/>
    </location>
</feature>
<dbReference type="InterPro" id="IPR012677">
    <property type="entry name" value="Nucleotide-bd_a/b_plait_sf"/>
</dbReference>
<evidence type="ECO:0000256" key="1">
    <source>
        <dbReference type="ARBA" id="ARBA00004123"/>
    </source>
</evidence>
<accession>A0A8I6S6C1</accession>
<comment type="similarity">
    <text evidence="2">Belongs to the RENT3 family.</text>
</comment>
<dbReference type="GO" id="GO:0005737">
    <property type="term" value="C:cytoplasm"/>
    <property type="evidence" value="ECO:0007669"/>
    <property type="project" value="TreeGrafter"/>
</dbReference>
<evidence type="ECO:0000259" key="6">
    <source>
        <dbReference type="Pfam" id="PF03467"/>
    </source>
</evidence>
<feature type="domain" description="UPF3" evidence="6">
    <location>
        <begin position="72"/>
        <end position="231"/>
    </location>
</feature>
<dbReference type="PANTHER" id="PTHR13112:SF0">
    <property type="entry name" value="FI21285P1"/>
    <property type="match status" value="1"/>
</dbReference>
<protein>
    <recommendedName>
        <fullName evidence="6">UPF3 domain-containing protein</fullName>
    </recommendedName>
</protein>
<dbReference type="PANTHER" id="PTHR13112">
    <property type="entry name" value="UPF3 REGULATOR OF NONSENSE TRANSCRIPTS-LIKE PROTEIN"/>
    <property type="match status" value="1"/>
</dbReference>
<dbReference type="InterPro" id="IPR005120">
    <property type="entry name" value="UPF3_dom"/>
</dbReference>
<proteinExistence type="inferred from homology"/>
<feature type="compositionally biased region" description="Basic and acidic residues" evidence="5">
    <location>
        <begin position="233"/>
        <end position="252"/>
    </location>
</feature>
<evidence type="ECO:0000256" key="4">
    <source>
        <dbReference type="ARBA" id="ARBA00023242"/>
    </source>
</evidence>
<dbReference type="GO" id="GO:0045727">
    <property type="term" value="P:positive regulation of translation"/>
    <property type="evidence" value="ECO:0007669"/>
    <property type="project" value="TreeGrafter"/>
</dbReference>
<dbReference type="GO" id="GO:0000184">
    <property type="term" value="P:nuclear-transcribed mRNA catabolic process, nonsense-mediated decay"/>
    <property type="evidence" value="ECO:0007669"/>
    <property type="project" value="UniProtKB-KW"/>
</dbReference>
<name>A0A8I6S6C1_CIMLE</name>